<evidence type="ECO:0000313" key="3">
    <source>
        <dbReference type="Proteomes" id="UP001529343"/>
    </source>
</evidence>
<feature type="transmembrane region" description="Helical" evidence="1">
    <location>
        <begin position="51"/>
        <end position="68"/>
    </location>
</feature>
<reference evidence="2 3" key="2">
    <citation type="submission" date="2023-06" db="EMBL/GenBank/DDBJ databases">
        <authorList>
            <person name="Zeman M."/>
            <person name="Kubasova T."/>
            <person name="Jahodarova E."/>
            <person name="Nykrynova M."/>
            <person name="Rychlik I."/>
        </authorList>
    </citation>
    <scope>NUCLEOTIDE SEQUENCE [LARGE SCALE GENOMIC DNA]</scope>
    <source>
        <strain evidence="2 3">161_Gplus</strain>
    </source>
</reference>
<feature type="transmembrane region" description="Helical" evidence="1">
    <location>
        <begin position="229"/>
        <end position="247"/>
    </location>
</feature>
<feature type="transmembrane region" description="Helical" evidence="1">
    <location>
        <begin position="167"/>
        <end position="188"/>
    </location>
</feature>
<keyword evidence="3" id="KW-1185">Reference proteome</keyword>
<evidence type="ECO:0000256" key="1">
    <source>
        <dbReference type="SAM" id="Phobius"/>
    </source>
</evidence>
<comment type="caution">
    <text evidence="2">The sequence shown here is derived from an EMBL/GenBank/DDBJ whole genome shotgun (WGS) entry which is preliminary data.</text>
</comment>
<reference evidence="3" key="1">
    <citation type="submission" date="2023-06" db="EMBL/GenBank/DDBJ databases">
        <title>Identification and characterization of horizontal gene transfer across gut microbiota members of farm animals based on homology search.</title>
        <authorList>
            <person name="Zeman M."/>
            <person name="Kubasova T."/>
            <person name="Jahodarova E."/>
            <person name="Nykrynova M."/>
            <person name="Rychlik I."/>
        </authorList>
    </citation>
    <scope>NUCLEOTIDE SEQUENCE [LARGE SCALE GENOMIC DNA]</scope>
    <source>
        <strain evidence="3">161_Gplus</strain>
    </source>
</reference>
<keyword evidence="1" id="KW-1133">Transmembrane helix</keyword>
<organism evidence="2 3">
    <name type="scientific">Limosilactobacillus pontis</name>
    <dbReference type="NCBI Taxonomy" id="35787"/>
    <lineage>
        <taxon>Bacteria</taxon>
        <taxon>Bacillati</taxon>
        <taxon>Bacillota</taxon>
        <taxon>Bacilli</taxon>
        <taxon>Lactobacillales</taxon>
        <taxon>Lactobacillaceae</taxon>
        <taxon>Limosilactobacillus</taxon>
    </lineage>
</organism>
<sequence>MKITFSHELYKMAHQRSSWLAFIILFGLMIYSAIPIAYINKNLISQGFGSGQWVIIIMIALSANLVAMEFRNNTMATLLYKSPNRQSVFLAKLMTLVLYSLLLLLASFFFALIIKLLFVNDKFSWRIIYHQHSLITDLVINLAGVALYLMFSITLSLMLISMIKSSAVVIVIGLFVGFLGAPISAFVMDALPGLANVLAWNPFNMINIIVQLANPSIHQVSALTNGEPVAGNLIYTLLFLLIGLWTFKKRNF</sequence>
<keyword evidence="1" id="KW-0812">Transmembrane</keyword>
<name>A0ABT7UVK6_9LACO</name>
<dbReference type="RefSeq" id="WP_289585625.1">
    <property type="nucleotide sequence ID" value="NZ_JAUDDW010000001.1"/>
</dbReference>
<evidence type="ECO:0000313" key="2">
    <source>
        <dbReference type="EMBL" id="MDM8265694.1"/>
    </source>
</evidence>
<gene>
    <name evidence="2" type="ORF">QUW44_00695</name>
</gene>
<proteinExistence type="predicted"/>
<keyword evidence="1" id="KW-0472">Membrane</keyword>
<accession>A0ABT7UVK6</accession>
<protein>
    <submittedName>
        <fullName evidence="2">ABC transporter permease</fullName>
    </submittedName>
</protein>
<dbReference type="Pfam" id="PF12730">
    <property type="entry name" value="ABC2_membrane_4"/>
    <property type="match status" value="1"/>
</dbReference>
<feature type="transmembrane region" description="Helical" evidence="1">
    <location>
        <begin position="138"/>
        <end position="160"/>
    </location>
</feature>
<dbReference type="PANTHER" id="PTHR37305:SF1">
    <property type="entry name" value="MEMBRANE PROTEIN"/>
    <property type="match status" value="1"/>
</dbReference>
<dbReference type="PANTHER" id="PTHR37305">
    <property type="entry name" value="INTEGRAL MEMBRANE PROTEIN-RELATED"/>
    <property type="match status" value="1"/>
</dbReference>
<feature type="transmembrane region" description="Helical" evidence="1">
    <location>
        <begin position="20"/>
        <end position="39"/>
    </location>
</feature>
<feature type="transmembrane region" description="Helical" evidence="1">
    <location>
        <begin position="89"/>
        <end position="118"/>
    </location>
</feature>
<dbReference type="EMBL" id="JAUDDW010000001">
    <property type="protein sequence ID" value="MDM8265694.1"/>
    <property type="molecule type" value="Genomic_DNA"/>
</dbReference>
<dbReference type="Proteomes" id="UP001529343">
    <property type="component" value="Unassembled WGS sequence"/>
</dbReference>